<name>A0ABP9DDG3_9ACTN</name>
<comment type="caution">
    <text evidence="2">The sequence shown here is derived from an EMBL/GenBank/DDBJ whole genome shotgun (WGS) entry which is preliminary data.</text>
</comment>
<evidence type="ECO:0000313" key="2">
    <source>
        <dbReference type="EMBL" id="GAA4834777.1"/>
    </source>
</evidence>
<dbReference type="Proteomes" id="UP001501752">
    <property type="component" value="Unassembled WGS sequence"/>
</dbReference>
<feature type="region of interest" description="Disordered" evidence="1">
    <location>
        <begin position="1"/>
        <end position="25"/>
    </location>
</feature>
<dbReference type="EMBL" id="BAABIS010000001">
    <property type="protein sequence ID" value="GAA4834777.1"/>
    <property type="molecule type" value="Genomic_DNA"/>
</dbReference>
<organism evidence="2 3">
    <name type="scientific">Kitasatospora terrestris</name>
    <dbReference type="NCBI Taxonomy" id="258051"/>
    <lineage>
        <taxon>Bacteria</taxon>
        <taxon>Bacillati</taxon>
        <taxon>Actinomycetota</taxon>
        <taxon>Actinomycetes</taxon>
        <taxon>Kitasatosporales</taxon>
        <taxon>Streptomycetaceae</taxon>
        <taxon>Kitasatospora</taxon>
    </lineage>
</organism>
<gene>
    <name evidence="2" type="ORF">GCM10023235_06780</name>
</gene>
<accession>A0ABP9DDG3</accession>
<protein>
    <submittedName>
        <fullName evidence="2">Uncharacterized protein</fullName>
    </submittedName>
</protein>
<sequence length="99" mass="10563">MVAIAGRVRRMTRPRATPRAKAKAAWAMGTMPRAAKATGSSRGKYVSVAPPASTARSMGLLHQVTARLVSPAAAMETAAPRPSLVTSQRVRVTPWFHAR</sequence>
<evidence type="ECO:0000313" key="3">
    <source>
        <dbReference type="Proteomes" id="UP001501752"/>
    </source>
</evidence>
<reference evidence="3" key="1">
    <citation type="journal article" date="2019" name="Int. J. Syst. Evol. Microbiol.">
        <title>The Global Catalogue of Microorganisms (GCM) 10K type strain sequencing project: providing services to taxonomists for standard genome sequencing and annotation.</title>
        <authorList>
            <consortium name="The Broad Institute Genomics Platform"/>
            <consortium name="The Broad Institute Genome Sequencing Center for Infectious Disease"/>
            <person name="Wu L."/>
            <person name="Ma J."/>
        </authorList>
    </citation>
    <scope>NUCLEOTIDE SEQUENCE [LARGE SCALE GENOMIC DNA]</scope>
    <source>
        <strain evidence="3">JCM 13006</strain>
    </source>
</reference>
<proteinExistence type="predicted"/>
<keyword evidence="3" id="KW-1185">Reference proteome</keyword>
<feature type="compositionally biased region" description="Basic residues" evidence="1">
    <location>
        <begin position="7"/>
        <end position="22"/>
    </location>
</feature>
<evidence type="ECO:0000256" key="1">
    <source>
        <dbReference type="SAM" id="MobiDB-lite"/>
    </source>
</evidence>